<keyword evidence="2" id="KW-1185">Reference proteome</keyword>
<reference evidence="1 2" key="1">
    <citation type="submission" date="2014-10" db="EMBL/GenBank/DDBJ databases">
        <title>Whole genome sequence of Francisella endociliophora strain FSC1006, isolated from a laboratory culture of the marine ciliate Euplotes raikovi.</title>
        <authorList>
            <person name="Granberg M."/>
            <person name="Backman S."/>
            <person name="Lundmark E."/>
            <person name="Nilsson E."/>
            <person name="Karlsson E."/>
            <person name="Thelaus J."/>
            <person name="Ohrman C."/>
            <person name="Larkeryd A."/>
            <person name="Stenberg P."/>
        </authorList>
    </citation>
    <scope>NUCLEOTIDE SEQUENCE [LARGE SCALE GENOMIC DNA]</scope>
    <source>
        <strain evidence="1 2">FSC1006</strain>
    </source>
</reference>
<evidence type="ECO:0000313" key="1">
    <source>
        <dbReference type="EMBL" id="AIT09194.1"/>
    </source>
</evidence>
<sequence>MRKFQIIIIGILFLPFLVNANNSGKRENIINFEPYDHNLVNLGIEDWSVGRTENGGVYPDFISSDDITVNYQEKPGVINIESNRNGNKIAAIVIKDWPEGGMISPQLFQYIDDIFIPQGVMDISEITNRIINFGVQFENIEFHTETKEGIDYKNYMVPALAVIQDGGTKDWYMTCTNGDLKDNFYGIKTCEYYDPTGSICLKHTCEKNNRPVYTCSMNEDEEIYFTPKNGNSFYYTDILSDLVPKSECDNF</sequence>
<organism evidence="1 2">
    <name type="scientific">Candidatus Francisella endociliophora</name>
    <dbReference type="NCBI Taxonomy" id="653937"/>
    <lineage>
        <taxon>Bacteria</taxon>
        <taxon>Pseudomonadati</taxon>
        <taxon>Pseudomonadota</taxon>
        <taxon>Gammaproteobacteria</taxon>
        <taxon>Thiotrichales</taxon>
        <taxon>Francisellaceae</taxon>
        <taxon>Francisella</taxon>
    </lineage>
</organism>
<gene>
    <name evidence="1" type="ORF">LO80_03880</name>
</gene>
<evidence type="ECO:0000313" key="2">
    <source>
        <dbReference type="Proteomes" id="UP000029672"/>
    </source>
</evidence>
<accession>A0A097ENQ7</accession>
<dbReference type="AlphaFoldDB" id="A0A097ENQ7"/>
<dbReference type="STRING" id="1547445.LO80_03880"/>
<dbReference type="KEGG" id="frf:LO80_03880"/>
<name>A0A097ENQ7_9GAMM</name>
<protein>
    <submittedName>
        <fullName evidence="1">Uncharacterized protein</fullName>
    </submittedName>
</protein>
<dbReference type="EMBL" id="CP009574">
    <property type="protein sequence ID" value="AIT09194.1"/>
    <property type="molecule type" value="Genomic_DNA"/>
</dbReference>
<dbReference type="Proteomes" id="UP000029672">
    <property type="component" value="Chromosome"/>
</dbReference>
<dbReference type="HOGENOM" id="CLU_1105868_0_0_6"/>
<proteinExistence type="predicted"/>
<dbReference type="RefSeq" id="WP_040008745.1">
    <property type="nucleotide sequence ID" value="NZ_CP009574.1"/>
</dbReference>